<name>A0A9Q3IVI9_9BASI</name>
<dbReference type="Proteomes" id="UP000765509">
    <property type="component" value="Unassembled WGS sequence"/>
</dbReference>
<proteinExistence type="predicted"/>
<reference evidence="1" key="1">
    <citation type="submission" date="2021-03" db="EMBL/GenBank/DDBJ databases">
        <title>Draft genome sequence of rust myrtle Austropuccinia psidii MF-1, a brazilian biotype.</title>
        <authorList>
            <person name="Quecine M.C."/>
            <person name="Pachon D.M.R."/>
            <person name="Bonatelli M.L."/>
            <person name="Correr F.H."/>
            <person name="Franceschini L.M."/>
            <person name="Leite T.F."/>
            <person name="Margarido G.R.A."/>
            <person name="Almeida C.A."/>
            <person name="Ferrarezi J.A."/>
            <person name="Labate C.A."/>
        </authorList>
    </citation>
    <scope>NUCLEOTIDE SEQUENCE</scope>
    <source>
        <strain evidence="1">MF-1</strain>
    </source>
</reference>
<dbReference type="EMBL" id="AVOT02056715">
    <property type="protein sequence ID" value="MBW0551003.1"/>
    <property type="molecule type" value="Genomic_DNA"/>
</dbReference>
<sequence>MHPLGILEVKMLFPHPAGSIRLKVEFFVLNNCTSQNSILGNDYINICGIDIHNHKDRYFAIGENKRQKFAFPLEKREITVVRKLKNVDKEIFVTDKLIETQISPDLTLEMKEDMIKIFFQEREAFTSDNESLGAIKGHEVEIILNLERPYPLLLRRPDYPASP</sequence>
<keyword evidence="2" id="KW-1185">Reference proteome</keyword>
<comment type="caution">
    <text evidence="1">The sequence shown here is derived from an EMBL/GenBank/DDBJ whole genome shotgun (WGS) entry which is preliminary data.</text>
</comment>
<evidence type="ECO:0000313" key="2">
    <source>
        <dbReference type="Proteomes" id="UP000765509"/>
    </source>
</evidence>
<gene>
    <name evidence="1" type="ORF">O181_090718</name>
</gene>
<accession>A0A9Q3IVI9</accession>
<dbReference type="AlphaFoldDB" id="A0A9Q3IVI9"/>
<protein>
    <submittedName>
        <fullName evidence="1">Uncharacterized protein</fullName>
    </submittedName>
</protein>
<organism evidence="1 2">
    <name type="scientific">Austropuccinia psidii MF-1</name>
    <dbReference type="NCBI Taxonomy" id="1389203"/>
    <lineage>
        <taxon>Eukaryota</taxon>
        <taxon>Fungi</taxon>
        <taxon>Dikarya</taxon>
        <taxon>Basidiomycota</taxon>
        <taxon>Pucciniomycotina</taxon>
        <taxon>Pucciniomycetes</taxon>
        <taxon>Pucciniales</taxon>
        <taxon>Sphaerophragmiaceae</taxon>
        <taxon>Austropuccinia</taxon>
    </lineage>
</organism>
<evidence type="ECO:0000313" key="1">
    <source>
        <dbReference type="EMBL" id="MBW0551003.1"/>
    </source>
</evidence>